<gene>
    <name evidence="1" type="ORF">L6164_032088</name>
</gene>
<sequence length="176" mass="20251">MNSNKIDKSSEMEQNECKLNTGLSDNMNDEIKENKDGLDKILKKPVHRLEREKIQALSLGSHGENYRQRKNQGVSNVPDCESLDKVLVKHVSRLEKEKMRLNSEGERLEEVKRSQKHNHLETSEEGSLDQILVKHKSKLEREKMVAAQQLGNPISHSMSRQEARERELQEAWGGLS</sequence>
<evidence type="ECO:0000313" key="1">
    <source>
        <dbReference type="EMBL" id="KAI4298541.1"/>
    </source>
</evidence>
<dbReference type="EMBL" id="CM039438">
    <property type="protein sequence ID" value="KAI4298541.1"/>
    <property type="molecule type" value="Genomic_DNA"/>
</dbReference>
<organism evidence="1 2">
    <name type="scientific">Bauhinia variegata</name>
    <name type="common">Purple orchid tree</name>
    <name type="synonym">Phanera variegata</name>
    <dbReference type="NCBI Taxonomy" id="167791"/>
    <lineage>
        <taxon>Eukaryota</taxon>
        <taxon>Viridiplantae</taxon>
        <taxon>Streptophyta</taxon>
        <taxon>Embryophyta</taxon>
        <taxon>Tracheophyta</taxon>
        <taxon>Spermatophyta</taxon>
        <taxon>Magnoliopsida</taxon>
        <taxon>eudicotyledons</taxon>
        <taxon>Gunneridae</taxon>
        <taxon>Pentapetalae</taxon>
        <taxon>rosids</taxon>
        <taxon>fabids</taxon>
        <taxon>Fabales</taxon>
        <taxon>Fabaceae</taxon>
        <taxon>Cercidoideae</taxon>
        <taxon>Cercideae</taxon>
        <taxon>Bauhiniinae</taxon>
        <taxon>Bauhinia</taxon>
    </lineage>
</organism>
<proteinExistence type="predicted"/>
<protein>
    <submittedName>
        <fullName evidence="1">Uncharacterized protein</fullName>
    </submittedName>
</protein>
<evidence type="ECO:0000313" key="2">
    <source>
        <dbReference type="Proteomes" id="UP000828941"/>
    </source>
</evidence>
<comment type="caution">
    <text evidence="1">The sequence shown here is derived from an EMBL/GenBank/DDBJ whole genome shotgun (WGS) entry which is preliminary data.</text>
</comment>
<name>A0ACB9KMF2_BAUVA</name>
<reference evidence="1 2" key="1">
    <citation type="journal article" date="2022" name="DNA Res.">
        <title>Chromosomal-level genome assembly of the orchid tree Bauhinia variegata (Leguminosae; Cercidoideae) supports the allotetraploid origin hypothesis of Bauhinia.</title>
        <authorList>
            <person name="Zhong Y."/>
            <person name="Chen Y."/>
            <person name="Zheng D."/>
            <person name="Pang J."/>
            <person name="Liu Y."/>
            <person name="Luo S."/>
            <person name="Meng S."/>
            <person name="Qian L."/>
            <person name="Wei D."/>
            <person name="Dai S."/>
            <person name="Zhou R."/>
        </authorList>
    </citation>
    <scope>NUCLEOTIDE SEQUENCE [LARGE SCALE GENOMIC DNA]</scope>
    <source>
        <strain evidence="1">BV-YZ2020</strain>
    </source>
</reference>
<accession>A0ACB9KMF2</accession>
<dbReference type="Proteomes" id="UP000828941">
    <property type="component" value="Chromosome 13"/>
</dbReference>
<keyword evidence="2" id="KW-1185">Reference proteome</keyword>